<proteinExistence type="predicted"/>
<dbReference type="Proteomes" id="UP000031135">
    <property type="component" value="Chromosome"/>
</dbReference>
<dbReference type="HOGENOM" id="CLU_111969_0_0_7"/>
<dbReference type="KEGG" id="csm:CSUB8521_0122"/>
<dbReference type="OrthoDB" id="5372592at2"/>
<name>A0A0A8H7D5_9BACT</name>
<evidence type="ECO:0000313" key="1">
    <source>
        <dbReference type="EMBL" id="AJC90023.1"/>
    </source>
</evidence>
<accession>A0A0A8H7D5</accession>
<evidence type="ECO:0008006" key="3">
    <source>
        <dbReference type="Google" id="ProtNLM"/>
    </source>
</evidence>
<dbReference type="RefSeq" id="WP_039662430.1">
    <property type="nucleotide sequence ID" value="NZ_CP007772.1"/>
</dbReference>
<evidence type="ECO:0000313" key="2">
    <source>
        <dbReference type="Proteomes" id="UP000031135"/>
    </source>
</evidence>
<dbReference type="EMBL" id="CP007772">
    <property type="protein sequence ID" value="AJC90023.1"/>
    <property type="molecule type" value="Genomic_DNA"/>
</dbReference>
<dbReference type="AlphaFoldDB" id="A0A0A8H7D5"/>
<gene>
    <name evidence="1" type="ORF">CSUB8521_0122</name>
</gene>
<organism evidence="1 2">
    <name type="scientific">Campylobacter subantarcticus LMG 24374</name>
    <dbReference type="NCBI Taxonomy" id="1388751"/>
    <lineage>
        <taxon>Bacteria</taxon>
        <taxon>Pseudomonadati</taxon>
        <taxon>Campylobacterota</taxon>
        <taxon>Epsilonproteobacteria</taxon>
        <taxon>Campylobacterales</taxon>
        <taxon>Campylobacteraceae</taxon>
        <taxon>Campylobacter</taxon>
    </lineage>
</organism>
<reference evidence="1 2" key="1">
    <citation type="journal article" date="2014" name="Genome Biol. Evol.">
        <title>Comparative Genomics of the Campylobacter lari Group.</title>
        <authorList>
            <person name="Miller W.G."/>
            <person name="Yee E."/>
            <person name="Chapman M.H."/>
            <person name="Smith T.P."/>
            <person name="Bono J.L."/>
            <person name="Huynh S."/>
            <person name="Parker C.T."/>
            <person name="Vandamme P."/>
            <person name="Luong K."/>
            <person name="Korlach J."/>
        </authorList>
    </citation>
    <scope>NUCLEOTIDE SEQUENCE [LARGE SCALE GENOMIC DNA]</scope>
    <source>
        <strain evidence="1 2">LMG 24374</strain>
    </source>
</reference>
<protein>
    <recommendedName>
        <fullName evidence="3">Histidine kinase</fullName>
    </recommendedName>
</protein>
<sequence>MQNYKKIAIECFYKKDFKNAKMYFSLAYEKHKNKRLLTFINICDLALKSPEEAFVFFEFFMQNYKNTKVDKDLEKLINLSQSVQYEEESEDFEGLSYQDFLFSEAKVGFKQALENVIISNKLIINDKEDFVDFLEKLLEHGYKDMLVAYMEDVSAHFYSNYRFIKLSEKIKELNYDSKD</sequence>